<protein>
    <submittedName>
        <fullName evidence="1">Uncharacterized protein</fullName>
    </submittedName>
</protein>
<accession>A0AAX3W3F3</accession>
<gene>
    <name evidence="1" type="ORF">PYH69_12145</name>
</gene>
<dbReference type="EMBL" id="CP118848">
    <property type="protein sequence ID" value="WHI59460.1"/>
    <property type="molecule type" value="Genomic_DNA"/>
</dbReference>
<dbReference type="RefSeq" id="WP_282861912.1">
    <property type="nucleotide sequence ID" value="NZ_CP118848.1"/>
</dbReference>
<dbReference type="AlphaFoldDB" id="A0AAX3W3F3"/>
<reference evidence="1" key="1">
    <citation type="journal article" date="2023" name="Antibiotics">
        <title>Prevalence and Molecular Characterization of Methicillin-Resistant Staphylococci (MRS) and Mammaliicocci (MRM) in Dromedary Camels from Algeria: First Detection of SCCmec-mecC Hybrid in Methicillin-Resistant Mammaliicoccus lentus.</title>
        <authorList>
            <person name="Belhout C."/>
            <person name="Boyen F."/>
            <person name="Vereecke N."/>
            <person name="Theuns S."/>
            <person name="Taibi N."/>
            <person name="Stegger M."/>
            <person name="de la Fe-Rodriguez P.Y."/>
            <person name="Bouayad L."/>
            <person name="Elgroud R."/>
            <person name="Butaye P."/>
        </authorList>
    </citation>
    <scope>NUCLEOTIDE SEQUENCE</scope>
    <source>
        <strain evidence="1">7048</strain>
    </source>
</reference>
<evidence type="ECO:0000313" key="1">
    <source>
        <dbReference type="EMBL" id="WHI59460.1"/>
    </source>
</evidence>
<sequence length="198" mass="23712">MIISNTVNSFIHNHQLTKSSFELYYTRYFNEFSNAGKYVDNLVSALPYTIPKIENDIRNISHVNNQLVHIIFDIRLLFLKQYKVYLQPNIYFLIGDYQDFGTIPTKSSTTLFLFIEKLSERVDDLYAMVAYYFTKLYIHQTEYIQHFFTEQTQIKYPNMLLEEIATLGIMRQLDINYPFMSDSNYNKIQKLEQELHYI</sequence>
<name>A0AAX3W3F3_MAMLE</name>
<evidence type="ECO:0000313" key="2">
    <source>
        <dbReference type="Proteomes" id="UP001223261"/>
    </source>
</evidence>
<dbReference type="Proteomes" id="UP001223261">
    <property type="component" value="Chromosome"/>
</dbReference>
<proteinExistence type="predicted"/>
<organism evidence="1 2">
    <name type="scientific">Mammaliicoccus lentus</name>
    <name type="common">Staphylococcus lentus</name>
    <dbReference type="NCBI Taxonomy" id="42858"/>
    <lineage>
        <taxon>Bacteria</taxon>
        <taxon>Bacillati</taxon>
        <taxon>Bacillota</taxon>
        <taxon>Bacilli</taxon>
        <taxon>Bacillales</taxon>
        <taxon>Staphylococcaceae</taxon>
        <taxon>Mammaliicoccus</taxon>
    </lineage>
</organism>